<name>A0A2A5T2A0_9GAMM</name>
<accession>A0A2A5T2A0</accession>
<evidence type="ECO:0000313" key="1">
    <source>
        <dbReference type="EMBL" id="PCS22274.1"/>
    </source>
</evidence>
<organism evidence="1 2">
    <name type="scientific">Candidatus Enterovibrio escicola</name>
    <dbReference type="NCBI Taxonomy" id="1927127"/>
    <lineage>
        <taxon>Bacteria</taxon>
        <taxon>Pseudomonadati</taxon>
        <taxon>Pseudomonadota</taxon>
        <taxon>Gammaproteobacteria</taxon>
        <taxon>Vibrionales</taxon>
        <taxon>Vibrionaceae</taxon>
        <taxon>Enterovibrio</taxon>
    </lineage>
</organism>
<proteinExistence type="predicted"/>
<comment type="caution">
    <text evidence="1">The sequence shown here is derived from an EMBL/GenBank/DDBJ whole genome shotgun (WGS) entry which is preliminary data.</text>
</comment>
<keyword evidence="2" id="KW-1185">Reference proteome</keyword>
<reference evidence="2" key="1">
    <citation type="submission" date="2017-04" db="EMBL/GenBank/DDBJ databases">
        <title>Genome evolution of the luminous symbionts of deep sea anglerfish.</title>
        <authorList>
            <person name="Hendry T.A."/>
        </authorList>
    </citation>
    <scope>NUCLEOTIDE SEQUENCE [LARGE SCALE GENOMIC DNA]</scope>
</reference>
<dbReference type="EMBL" id="NBYY01000022">
    <property type="protein sequence ID" value="PCS22274.1"/>
    <property type="molecule type" value="Genomic_DNA"/>
</dbReference>
<dbReference type="AlphaFoldDB" id="A0A2A5T2A0"/>
<sequence>MVNVDVQCRSCQQTSAVQAYGIGRGVYTTDIVAHYVIKAFSLKLRHI</sequence>
<gene>
    <name evidence="1" type="ORF">BTN49_2003</name>
</gene>
<protein>
    <submittedName>
        <fullName evidence="1">Uncharacterized protein</fullName>
    </submittedName>
</protein>
<dbReference type="Proteomes" id="UP000219020">
    <property type="component" value="Unassembled WGS sequence"/>
</dbReference>
<evidence type="ECO:0000313" key="2">
    <source>
        <dbReference type="Proteomes" id="UP000219020"/>
    </source>
</evidence>